<dbReference type="InterPro" id="IPR017853">
    <property type="entry name" value="GH"/>
</dbReference>
<keyword evidence="3" id="KW-0326">Glycosidase</keyword>
<dbReference type="GO" id="GO:0016985">
    <property type="term" value="F:mannan endo-1,4-beta-mannosidase activity"/>
    <property type="evidence" value="ECO:0007669"/>
    <property type="project" value="InterPro"/>
</dbReference>
<dbReference type="PANTHER" id="PTHR40079:SF4">
    <property type="entry name" value="GH26 DOMAIN-CONTAINING PROTEIN-RELATED"/>
    <property type="match status" value="1"/>
</dbReference>
<protein>
    <submittedName>
        <fullName evidence="5">Glycoside hydrolase superfamily</fullName>
    </submittedName>
</protein>
<dbReference type="InterPro" id="IPR000805">
    <property type="entry name" value="Glyco_hydro_26"/>
</dbReference>
<evidence type="ECO:0000256" key="3">
    <source>
        <dbReference type="ARBA" id="ARBA00023295"/>
    </source>
</evidence>
<dbReference type="GO" id="GO:0006080">
    <property type="term" value="P:substituted mannan metabolic process"/>
    <property type="evidence" value="ECO:0007669"/>
    <property type="project" value="InterPro"/>
</dbReference>
<comment type="caution">
    <text evidence="5">The sequence shown here is derived from an EMBL/GenBank/DDBJ whole genome shotgun (WGS) entry which is preliminary data.</text>
</comment>
<reference evidence="5" key="1">
    <citation type="submission" date="2021-02" db="EMBL/GenBank/DDBJ databases">
        <title>First Annotated Genome of the Yellow-green Alga Tribonema minus.</title>
        <authorList>
            <person name="Mahan K.M."/>
        </authorList>
    </citation>
    <scope>NUCLEOTIDE SEQUENCE</scope>
    <source>
        <strain evidence="5">UTEX B ZZ1240</strain>
    </source>
</reference>
<dbReference type="OrthoDB" id="428177at2759"/>
<accession>A0A836CL33</accession>
<organism evidence="5 6">
    <name type="scientific">Tribonema minus</name>
    <dbReference type="NCBI Taxonomy" id="303371"/>
    <lineage>
        <taxon>Eukaryota</taxon>
        <taxon>Sar</taxon>
        <taxon>Stramenopiles</taxon>
        <taxon>Ochrophyta</taxon>
        <taxon>PX clade</taxon>
        <taxon>Xanthophyceae</taxon>
        <taxon>Tribonematales</taxon>
        <taxon>Tribonemataceae</taxon>
        <taxon>Tribonema</taxon>
    </lineage>
</organism>
<dbReference type="Pfam" id="PF02156">
    <property type="entry name" value="Glyco_hydro_26"/>
    <property type="match status" value="1"/>
</dbReference>
<dbReference type="AlphaFoldDB" id="A0A836CL33"/>
<dbReference type="InterPro" id="IPR022790">
    <property type="entry name" value="GH26_dom"/>
</dbReference>
<keyword evidence="6" id="KW-1185">Reference proteome</keyword>
<dbReference type="PROSITE" id="PS51764">
    <property type="entry name" value="GH26"/>
    <property type="match status" value="1"/>
</dbReference>
<dbReference type="Proteomes" id="UP000664859">
    <property type="component" value="Unassembled WGS sequence"/>
</dbReference>
<proteinExistence type="inferred from homology"/>
<comment type="similarity">
    <text evidence="1">Belongs to the glycosyl hydrolase 26 family.</text>
</comment>
<dbReference type="Gene3D" id="3.20.20.80">
    <property type="entry name" value="Glycosidases"/>
    <property type="match status" value="1"/>
</dbReference>
<feature type="domain" description="GH26" evidence="4">
    <location>
        <begin position="42"/>
        <end position="333"/>
    </location>
</feature>
<evidence type="ECO:0000259" key="4">
    <source>
        <dbReference type="PROSITE" id="PS51764"/>
    </source>
</evidence>
<evidence type="ECO:0000256" key="2">
    <source>
        <dbReference type="ARBA" id="ARBA00022801"/>
    </source>
</evidence>
<feature type="non-terminal residue" evidence="5">
    <location>
        <position position="333"/>
    </location>
</feature>
<feature type="non-terminal residue" evidence="5">
    <location>
        <position position="1"/>
    </location>
</feature>
<keyword evidence="2 5" id="KW-0378">Hydrolase</keyword>
<name>A0A836CL33_9STRA</name>
<evidence type="ECO:0000313" key="5">
    <source>
        <dbReference type="EMBL" id="KAG5187316.1"/>
    </source>
</evidence>
<sequence length="333" mass="37591">CNGFSRSTSANVLRRCCGSMIRKSKKSCEHNSAPCVVNVQKRFPPADVATKGAEPCRPVAIGLHAQDLDNQLAPRAIAYGSKFTAVLLFLPVQASAFKWDYIQGYLDRGYDVHLVIEFMSKTPLDDINNGHYDGVLQSFAKAANRYTGRKQVYIRPLHELNSNWYSWGVFYKAPDGSNIPVYLNAYRRVVSVMRQSAPGKFLFQQHYNPVNYGADKYFPLKQMYAGDDYVDMVTVSVYNACGTSSVILRSFVQVFNTFYYQMTAITNRPMGIGEISTTSYCGVDKPAWIREAWHQLAIKYTKVTAVDFFLENKPFGKTLKNWDLNTPADVSAF</sequence>
<gene>
    <name evidence="5" type="ORF">JKP88DRAFT_129406</name>
</gene>
<evidence type="ECO:0000313" key="6">
    <source>
        <dbReference type="Proteomes" id="UP000664859"/>
    </source>
</evidence>
<evidence type="ECO:0000256" key="1">
    <source>
        <dbReference type="ARBA" id="ARBA00007754"/>
    </source>
</evidence>
<dbReference type="PANTHER" id="PTHR40079">
    <property type="entry name" value="MANNAN ENDO-1,4-BETA-MANNOSIDASE E-RELATED"/>
    <property type="match status" value="1"/>
</dbReference>
<dbReference type="EMBL" id="JAFCMP010000090">
    <property type="protein sequence ID" value="KAG5187316.1"/>
    <property type="molecule type" value="Genomic_DNA"/>
</dbReference>
<dbReference type="SUPFAM" id="SSF51445">
    <property type="entry name" value="(Trans)glycosidases"/>
    <property type="match status" value="1"/>
</dbReference>